<evidence type="ECO:0000313" key="1">
    <source>
        <dbReference type="EMBL" id="BCU81411.1"/>
    </source>
</evidence>
<evidence type="ECO:0000313" key="2">
    <source>
        <dbReference type="Proteomes" id="UP000677436"/>
    </source>
</evidence>
<dbReference type="RefSeq" id="WP_212774646.1">
    <property type="nucleotide sequence ID" value="NZ_AP024601.1"/>
</dbReference>
<dbReference type="Proteomes" id="UP000677436">
    <property type="component" value="Chromosome"/>
</dbReference>
<protein>
    <submittedName>
        <fullName evidence="1">Uncharacterized protein</fullName>
    </submittedName>
</protein>
<dbReference type="AlphaFoldDB" id="A0A8D5UF96"/>
<sequence length="137" mass="15863">MATVTWFQYAWGFLPQPSGDIAVWQPLNRLYCKRFPHWQTLAIGFELQNIDLTRDNLIAVHFYAPHLVSPLATAEGLTEKIPGAKNGVFQHHLRFENLPLEKEGEYYSILYINGRKAGTFPLTVTRKRFMEELRVVT</sequence>
<dbReference type="KEGG" id="pabs:JIR001_11940"/>
<dbReference type="EMBL" id="AP024601">
    <property type="protein sequence ID" value="BCU81411.1"/>
    <property type="molecule type" value="Genomic_DNA"/>
</dbReference>
<reference evidence="1" key="1">
    <citation type="journal article" date="2013" name="Int. J. Syst. Evol. Microbiol.">
        <title>Polycladomyces abyssicola gen. nov., sp. nov., a thermophilic filamentous bacterium isolated from hemipelagic sediment.</title>
        <authorList>
            <person name="Tsubouchi T."/>
            <person name="Shimane Y."/>
            <person name="Mori K."/>
            <person name="Usui K."/>
            <person name="Hiraki T."/>
            <person name="Tame A."/>
            <person name="Uematsu K."/>
            <person name="Maruyama T."/>
            <person name="Hatada Y."/>
        </authorList>
    </citation>
    <scope>NUCLEOTIDE SEQUENCE</scope>
    <source>
        <strain evidence="1">JIR-001</strain>
    </source>
</reference>
<name>A0A8D5UF96_9BACL</name>
<accession>A0A8D5UF96</accession>
<gene>
    <name evidence="1" type="ORF">JIR001_11940</name>
</gene>
<proteinExistence type="predicted"/>
<organism evidence="1 2">
    <name type="scientific">Polycladomyces abyssicola</name>
    <dbReference type="NCBI Taxonomy" id="1125966"/>
    <lineage>
        <taxon>Bacteria</taxon>
        <taxon>Bacillati</taxon>
        <taxon>Bacillota</taxon>
        <taxon>Bacilli</taxon>
        <taxon>Bacillales</taxon>
        <taxon>Thermoactinomycetaceae</taxon>
        <taxon>Polycladomyces</taxon>
    </lineage>
</organism>
<keyword evidence="2" id="KW-1185">Reference proteome</keyword>
<reference evidence="1" key="2">
    <citation type="journal article" date="2021" name="Microbiol. Resour. Announc.">
        <title>Complete Genome Sequence of Polycladomyces abyssicola JIR-001T, Isolated from Hemipelagic Sediment in Deep Seawater.</title>
        <authorList>
            <person name="Tsubouchi T."/>
            <person name="Kaneko Y."/>
        </authorList>
    </citation>
    <scope>NUCLEOTIDE SEQUENCE</scope>
    <source>
        <strain evidence="1">JIR-001</strain>
    </source>
</reference>